<dbReference type="InterPro" id="IPR018520">
    <property type="entry name" value="UPP_synth-like_CS"/>
</dbReference>
<dbReference type="SUPFAM" id="SSF64005">
    <property type="entry name" value="Undecaprenyl diphosphate synthase"/>
    <property type="match status" value="1"/>
</dbReference>
<dbReference type="GO" id="GO:0005783">
    <property type="term" value="C:endoplasmic reticulum"/>
    <property type="evidence" value="ECO:0007669"/>
    <property type="project" value="TreeGrafter"/>
</dbReference>
<proteinExistence type="inferred from homology"/>
<sequence>MRIKLPTMNWILSIFSKLIPPILYPSLRTILIKTLQVGPLPNHVGFIMDGNRRFSRSAGLPVHDGHRAGFEALKRVLELLLRLEVPNVTVYAFAIGNFKRSTEEVNQLMDLARTKLVQICEKGQLLDKHGIRVVVIGRKDLLPPDIKESVCKVEEMTANNKRGCLNVAFPYSSQEEMANAMYKTVQDSITHRIPSSSIDIDTIDQNMYTSHSPPLDILIRTSGVSRLSDFLLWQTTLNSSSSSSSSNTRESETLADQNLLNEPTEEESESKKLIKRTRTINKGSSVHFVPKFWPDFGLLDVLPILLGWQAEEIFHKSFKFFHFST</sequence>
<evidence type="ECO:0000256" key="5">
    <source>
        <dbReference type="SAM" id="MobiDB-lite"/>
    </source>
</evidence>
<dbReference type="AlphaFoldDB" id="A0A0L0UVM4"/>
<dbReference type="GO" id="GO:0016020">
    <property type="term" value="C:membrane"/>
    <property type="evidence" value="ECO:0007669"/>
    <property type="project" value="TreeGrafter"/>
</dbReference>
<dbReference type="GO" id="GO:1904423">
    <property type="term" value="C:dehydrodolichyl diphosphate synthase complex"/>
    <property type="evidence" value="ECO:0007669"/>
    <property type="project" value="TreeGrafter"/>
</dbReference>
<dbReference type="EC" id="2.5.1.-" evidence="4"/>
<dbReference type="OrthoDB" id="4173905at2759"/>
<dbReference type="Gene3D" id="3.40.1180.10">
    <property type="entry name" value="Decaprenyl diphosphate synthase-like"/>
    <property type="match status" value="1"/>
</dbReference>
<dbReference type="CDD" id="cd00475">
    <property type="entry name" value="Cis_IPPS"/>
    <property type="match status" value="1"/>
</dbReference>
<evidence type="ECO:0000256" key="3">
    <source>
        <dbReference type="ARBA" id="ARBA00022842"/>
    </source>
</evidence>
<feature type="region of interest" description="Disordered" evidence="5">
    <location>
        <begin position="238"/>
        <end position="272"/>
    </location>
</feature>
<dbReference type="STRING" id="1165861.A0A0L0UVM4"/>
<evidence type="ECO:0000313" key="7">
    <source>
        <dbReference type="Proteomes" id="UP000054564"/>
    </source>
</evidence>
<protein>
    <recommendedName>
        <fullName evidence="4">Alkyl transferase</fullName>
        <ecNumber evidence="4">2.5.1.-</ecNumber>
    </recommendedName>
</protein>
<keyword evidence="3" id="KW-0460">Magnesium</keyword>
<comment type="similarity">
    <text evidence="1 4">Belongs to the UPP synthase family.</text>
</comment>
<dbReference type="Pfam" id="PF01255">
    <property type="entry name" value="Prenyltransf"/>
    <property type="match status" value="1"/>
</dbReference>
<gene>
    <name evidence="6" type="ORF">PSTG_15493</name>
</gene>
<dbReference type="InterPro" id="IPR036424">
    <property type="entry name" value="UPP_synth-like_sf"/>
</dbReference>
<organism evidence="6 7">
    <name type="scientific">Puccinia striiformis f. sp. tritici PST-78</name>
    <dbReference type="NCBI Taxonomy" id="1165861"/>
    <lineage>
        <taxon>Eukaryota</taxon>
        <taxon>Fungi</taxon>
        <taxon>Dikarya</taxon>
        <taxon>Basidiomycota</taxon>
        <taxon>Pucciniomycotina</taxon>
        <taxon>Pucciniomycetes</taxon>
        <taxon>Pucciniales</taxon>
        <taxon>Pucciniaceae</taxon>
        <taxon>Puccinia</taxon>
    </lineage>
</organism>
<evidence type="ECO:0000313" key="6">
    <source>
        <dbReference type="EMBL" id="KNE91097.1"/>
    </source>
</evidence>
<evidence type="ECO:0000256" key="2">
    <source>
        <dbReference type="ARBA" id="ARBA00022679"/>
    </source>
</evidence>
<reference evidence="7" key="1">
    <citation type="submission" date="2014-03" db="EMBL/GenBank/DDBJ databases">
        <title>The Genome Sequence of Puccinia striiformis f. sp. tritici PST-78.</title>
        <authorList>
            <consortium name="The Broad Institute Genome Sequencing Platform"/>
            <person name="Cuomo C."/>
            <person name="Hulbert S."/>
            <person name="Chen X."/>
            <person name="Walker B."/>
            <person name="Young S.K."/>
            <person name="Zeng Q."/>
            <person name="Gargeya S."/>
            <person name="Fitzgerald M."/>
            <person name="Haas B."/>
            <person name="Abouelleil A."/>
            <person name="Alvarado L."/>
            <person name="Arachchi H.M."/>
            <person name="Berlin A.M."/>
            <person name="Chapman S.B."/>
            <person name="Goldberg J."/>
            <person name="Griggs A."/>
            <person name="Gujja S."/>
            <person name="Hansen M."/>
            <person name="Howarth C."/>
            <person name="Imamovic A."/>
            <person name="Larimer J."/>
            <person name="McCowan C."/>
            <person name="Montmayeur A."/>
            <person name="Murphy C."/>
            <person name="Neiman D."/>
            <person name="Pearson M."/>
            <person name="Priest M."/>
            <person name="Roberts A."/>
            <person name="Saif S."/>
            <person name="Shea T."/>
            <person name="Sisk P."/>
            <person name="Sykes S."/>
            <person name="Wortman J."/>
            <person name="Nusbaum C."/>
            <person name="Birren B."/>
        </authorList>
    </citation>
    <scope>NUCLEOTIDE SEQUENCE [LARGE SCALE GENOMIC DNA]</scope>
    <source>
        <strain evidence="7">race PST-78</strain>
    </source>
</reference>
<dbReference type="PANTHER" id="PTHR10291">
    <property type="entry name" value="DEHYDRODOLICHYL DIPHOSPHATE SYNTHASE FAMILY MEMBER"/>
    <property type="match status" value="1"/>
</dbReference>
<dbReference type="GO" id="GO:0045547">
    <property type="term" value="F:ditrans,polycis-polyprenyl diphosphate synthase [(2E,6E)-farnesyl diphosphate specific] activity"/>
    <property type="evidence" value="ECO:0007669"/>
    <property type="project" value="TreeGrafter"/>
</dbReference>
<dbReference type="EMBL" id="AJIL01000220">
    <property type="protein sequence ID" value="KNE91097.1"/>
    <property type="molecule type" value="Genomic_DNA"/>
</dbReference>
<accession>A0A0L0UVM4</accession>
<comment type="caution">
    <text evidence="6">The sequence shown here is derived from an EMBL/GenBank/DDBJ whole genome shotgun (WGS) entry which is preliminary data.</text>
</comment>
<dbReference type="PANTHER" id="PTHR10291:SF43">
    <property type="entry name" value="DEHYDRODOLICHYL DIPHOSPHATE SYNTHASE COMPLEX SUBUNIT DHDDS"/>
    <property type="match status" value="1"/>
</dbReference>
<dbReference type="InterPro" id="IPR001441">
    <property type="entry name" value="UPP_synth-like"/>
</dbReference>
<dbReference type="GO" id="GO:0016094">
    <property type="term" value="P:polyprenol biosynthetic process"/>
    <property type="evidence" value="ECO:0007669"/>
    <property type="project" value="TreeGrafter"/>
</dbReference>
<keyword evidence="2 4" id="KW-0808">Transferase</keyword>
<dbReference type="GO" id="GO:0005811">
    <property type="term" value="C:lipid droplet"/>
    <property type="evidence" value="ECO:0007669"/>
    <property type="project" value="TreeGrafter"/>
</dbReference>
<evidence type="ECO:0000256" key="4">
    <source>
        <dbReference type="RuleBase" id="RU363018"/>
    </source>
</evidence>
<dbReference type="NCBIfam" id="TIGR00055">
    <property type="entry name" value="uppS"/>
    <property type="match status" value="1"/>
</dbReference>
<dbReference type="PROSITE" id="PS01066">
    <property type="entry name" value="UPP_SYNTHASE"/>
    <property type="match status" value="1"/>
</dbReference>
<name>A0A0L0UVM4_9BASI</name>
<dbReference type="Proteomes" id="UP000054564">
    <property type="component" value="Unassembled WGS sequence"/>
</dbReference>
<evidence type="ECO:0000256" key="1">
    <source>
        <dbReference type="ARBA" id="ARBA00005432"/>
    </source>
</evidence>
<keyword evidence="7" id="KW-1185">Reference proteome</keyword>
<dbReference type="FunFam" id="3.40.1180.10:FF:000005">
    <property type="entry name" value="Alkyl transferase"/>
    <property type="match status" value="1"/>
</dbReference>